<keyword evidence="9" id="KW-0732">Signal</keyword>
<keyword evidence="5 8" id="KW-1133">Transmembrane helix</keyword>
<gene>
    <name evidence="13" type="ORF">HKI87_01g05730</name>
</gene>
<dbReference type="InterPro" id="IPR027815">
    <property type="entry name" value="CSC1/OSCA1-like_cyt"/>
</dbReference>
<name>A0AAX4NYQ8_9CHLO</name>
<feature type="signal peptide" evidence="9">
    <location>
        <begin position="1"/>
        <end position="35"/>
    </location>
</feature>
<keyword evidence="4 8" id="KW-0812">Transmembrane</keyword>
<feature type="transmembrane region" description="Helical" evidence="8">
    <location>
        <begin position="213"/>
        <end position="235"/>
    </location>
</feature>
<feature type="domain" description="CSC1/OSCA1-like cytosolic" evidence="12">
    <location>
        <begin position="586"/>
        <end position="727"/>
    </location>
</feature>
<evidence type="ECO:0000256" key="4">
    <source>
        <dbReference type="ARBA" id="ARBA00022692"/>
    </source>
</evidence>
<comment type="similarity">
    <text evidence="2">Belongs to the CSC1 (TC 1.A.17) family.</text>
</comment>
<dbReference type="InterPro" id="IPR032880">
    <property type="entry name" value="CSC1/OSCA1-like_N"/>
</dbReference>
<feature type="transmembrane region" description="Helical" evidence="8">
    <location>
        <begin position="895"/>
        <end position="919"/>
    </location>
</feature>
<dbReference type="PANTHER" id="PTHR13018">
    <property type="entry name" value="PROBABLE MEMBRANE PROTEIN DUF221-RELATED"/>
    <property type="match status" value="1"/>
</dbReference>
<evidence type="ECO:0000313" key="14">
    <source>
        <dbReference type="Proteomes" id="UP001472866"/>
    </source>
</evidence>
<dbReference type="GO" id="GO:0005227">
    <property type="term" value="F:calcium-activated cation channel activity"/>
    <property type="evidence" value="ECO:0007669"/>
    <property type="project" value="InterPro"/>
</dbReference>
<dbReference type="GO" id="GO:0005886">
    <property type="term" value="C:plasma membrane"/>
    <property type="evidence" value="ECO:0007669"/>
    <property type="project" value="TreeGrafter"/>
</dbReference>
<evidence type="ECO:0000313" key="13">
    <source>
        <dbReference type="EMBL" id="WZN59048.1"/>
    </source>
</evidence>
<comment type="subcellular location">
    <subcellularLocation>
        <location evidence="1">Membrane</location>
        <topology evidence="1">Multi-pass membrane protein</topology>
    </subcellularLocation>
</comment>
<protein>
    <submittedName>
        <fullName evidence="13">Calcium-dependent channel protein</fullName>
    </submittedName>
</protein>
<sequence>MVESRATSHARPWWVRAVTAALTVALLSTPHLATGQETTPDVISGNATGVGPVNTTVEEPENATQGLEGAEGSPNTTGPVTPEPAPQQNNDDYFGTLIGDFTNDAVGTFNIKNCSLLEGLAGCGNNITASDVGTSAIVNAILGLLSFLGFGILRSRIKIYRARLASPATTVKPPRLPEGGLSQIFSWIPPVLLMSDQSLLEYSGLDALMYTRFLMLSVQFFVPISVVSLGVLLPVHYTAEGDGYNRCEYPNPKQNADRLFRTTVSNMCPNEPLLWVHFVFVYLVLAWAMWLLQKHYVAYSSLRHHYIGIPQKPNRWFERYIDVKVGGKEEKDGMGDRKDEFCNTPTLAYVNEDFVSPRPPVDFESVEGTSESPPTKDSPQRSDSLRNIASSVAGWKDFAKAWFSPDKLLDHKGEEPEDIKVFNSIRRADDSNVMSKYNGENDAVSNVILTSMSLKDQADVCTPSPRRGDHLDSTESMERGTSFAALKWWDVYTETSASGSKKGHERECMVRPSVRHIKGVNCTQDDLLVSVNAAQYAVLVTDIPQDTVQVETLRRNHSRTHSRETNRLSFGTEDDFDALQDIDPSEDICTQVFKQIFPESFMHVVPVHDFSSVTKLLLQWDKAAQRLEIQEGLYQKTGVRPTMRTGFLGLCGTRVDSIEHLQKVVEKLNLKIKGERRRAKLRSERKCSFVLFNNQVDAAVAAQSVLLPLDGTKFVTHRAPGPDNINWLTLFKSNKDKFVRRLLILPILIIVMVFPAGFFSSAMAVLDSLFCTDTAPVYWDWYCSTTSPIGILLKRLITGWLPSLLVTVWQNVIVTRVFYIAALVECVAFSLSGVDKRITSLYFYWDFFNIFLGSVLGAGLFTLFGQAVGLDDLRDVLEAIGQGITSSATFLTNYVLLRAFCLVPFKLLFPHPGILGYLLSFVRGRVTRRQRFDSWSPKSWMYGRESGTSLLMCLIGVVYSATSPITVGVVAVYFLGMVVVARHHLVYVYSRNYESGGELWPVLFDRLIIILGSFAIFTSCQLLTKQAWFQAVTIFLTAPFLLFKFWSIQRKRHAMVSEHIPLDIAWRQPKASVPPQMYIASELRSGAVGWHPEQGKAWSGYGLPRFL</sequence>
<feature type="transmembrane region" description="Helical" evidence="8">
    <location>
        <begin position="1028"/>
        <end position="1046"/>
    </location>
</feature>
<dbReference type="Pfam" id="PF13967">
    <property type="entry name" value="RSN1_TM"/>
    <property type="match status" value="1"/>
</dbReference>
<evidence type="ECO:0000256" key="3">
    <source>
        <dbReference type="ARBA" id="ARBA00022448"/>
    </source>
</evidence>
<feature type="transmembrane region" description="Helical" evidence="8">
    <location>
        <begin position="843"/>
        <end position="864"/>
    </location>
</feature>
<evidence type="ECO:0000256" key="9">
    <source>
        <dbReference type="SAM" id="SignalP"/>
    </source>
</evidence>
<feature type="compositionally biased region" description="Polar residues" evidence="7">
    <location>
        <begin position="367"/>
        <end position="377"/>
    </location>
</feature>
<feature type="domain" description="CSC1/OSCA1-like N-terminal transmembrane" evidence="11">
    <location>
        <begin position="132"/>
        <end position="294"/>
    </location>
</feature>
<dbReference type="Pfam" id="PF02714">
    <property type="entry name" value="RSN1_7TM"/>
    <property type="match status" value="1"/>
</dbReference>
<keyword evidence="14" id="KW-1185">Reference proteome</keyword>
<evidence type="ECO:0000256" key="8">
    <source>
        <dbReference type="SAM" id="Phobius"/>
    </source>
</evidence>
<proteinExistence type="inferred from homology"/>
<keyword evidence="6 8" id="KW-0472">Membrane</keyword>
<evidence type="ECO:0000259" key="11">
    <source>
        <dbReference type="Pfam" id="PF13967"/>
    </source>
</evidence>
<dbReference type="InterPro" id="IPR003864">
    <property type="entry name" value="CSC1/OSCA1-like_7TM"/>
</dbReference>
<feature type="chain" id="PRO_5043522775" evidence="9">
    <location>
        <begin position="36"/>
        <end position="1107"/>
    </location>
</feature>
<evidence type="ECO:0000256" key="6">
    <source>
        <dbReference type="ARBA" id="ARBA00023136"/>
    </source>
</evidence>
<evidence type="ECO:0000256" key="2">
    <source>
        <dbReference type="ARBA" id="ARBA00007779"/>
    </source>
</evidence>
<dbReference type="AlphaFoldDB" id="A0AAX4NYQ8"/>
<dbReference type="EMBL" id="CP151501">
    <property type="protein sequence ID" value="WZN59048.1"/>
    <property type="molecule type" value="Genomic_DNA"/>
</dbReference>
<dbReference type="Proteomes" id="UP001472866">
    <property type="component" value="Chromosome 01"/>
</dbReference>
<feature type="transmembrane region" description="Helical" evidence="8">
    <location>
        <begin position="965"/>
        <end position="987"/>
    </location>
</feature>
<feature type="transmembrane region" description="Helical" evidence="8">
    <location>
        <begin position="132"/>
        <end position="153"/>
    </location>
</feature>
<evidence type="ECO:0000256" key="5">
    <source>
        <dbReference type="ARBA" id="ARBA00022989"/>
    </source>
</evidence>
<feature type="region of interest" description="Disordered" evidence="7">
    <location>
        <begin position="354"/>
        <end position="383"/>
    </location>
</feature>
<feature type="transmembrane region" description="Helical" evidence="8">
    <location>
        <begin position="808"/>
        <end position="831"/>
    </location>
</feature>
<dbReference type="InterPro" id="IPR045122">
    <property type="entry name" value="Csc1-like"/>
</dbReference>
<feature type="compositionally biased region" description="Polar residues" evidence="7">
    <location>
        <begin position="35"/>
        <end position="65"/>
    </location>
</feature>
<keyword evidence="3" id="KW-0813">Transport</keyword>
<feature type="region of interest" description="Disordered" evidence="7">
    <location>
        <begin position="35"/>
        <end position="92"/>
    </location>
</feature>
<feature type="transmembrane region" description="Helical" evidence="8">
    <location>
        <begin position="742"/>
        <end position="766"/>
    </location>
</feature>
<evidence type="ECO:0000259" key="10">
    <source>
        <dbReference type="Pfam" id="PF02714"/>
    </source>
</evidence>
<organism evidence="13 14">
    <name type="scientific">Chloropicon roscoffensis</name>
    <dbReference type="NCBI Taxonomy" id="1461544"/>
    <lineage>
        <taxon>Eukaryota</taxon>
        <taxon>Viridiplantae</taxon>
        <taxon>Chlorophyta</taxon>
        <taxon>Chloropicophyceae</taxon>
        <taxon>Chloropicales</taxon>
        <taxon>Chloropicaceae</taxon>
        <taxon>Chloropicon</taxon>
    </lineage>
</organism>
<reference evidence="13 14" key="1">
    <citation type="submission" date="2024-03" db="EMBL/GenBank/DDBJ databases">
        <title>Complete genome sequence of the green alga Chloropicon roscoffensis RCC1871.</title>
        <authorList>
            <person name="Lemieux C."/>
            <person name="Pombert J.-F."/>
            <person name="Otis C."/>
            <person name="Turmel M."/>
        </authorList>
    </citation>
    <scope>NUCLEOTIDE SEQUENCE [LARGE SCALE GENOMIC DNA]</scope>
    <source>
        <strain evidence="13 14">RCC1871</strain>
    </source>
</reference>
<evidence type="ECO:0000259" key="12">
    <source>
        <dbReference type="Pfam" id="PF14703"/>
    </source>
</evidence>
<accession>A0AAX4NYQ8</accession>
<evidence type="ECO:0000256" key="1">
    <source>
        <dbReference type="ARBA" id="ARBA00004141"/>
    </source>
</evidence>
<evidence type="ECO:0000256" key="7">
    <source>
        <dbReference type="SAM" id="MobiDB-lite"/>
    </source>
</evidence>
<dbReference type="PANTHER" id="PTHR13018:SF5">
    <property type="entry name" value="RE44586P"/>
    <property type="match status" value="1"/>
</dbReference>
<dbReference type="Pfam" id="PF14703">
    <property type="entry name" value="PHM7_cyt"/>
    <property type="match status" value="1"/>
</dbReference>
<feature type="domain" description="CSC1/OSCA1-like 7TM region" evidence="10">
    <location>
        <begin position="750"/>
        <end position="1017"/>
    </location>
</feature>
<feature type="transmembrane region" description="Helical" evidence="8">
    <location>
        <begin position="273"/>
        <end position="292"/>
    </location>
</feature>